<protein>
    <recommendedName>
        <fullName evidence="3">DUF8173 domain-containing protein</fullName>
    </recommendedName>
</protein>
<dbReference type="RefSeq" id="WP_148376398.1">
    <property type="nucleotide sequence ID" value="NZ_VSIY01000003.1"/>
</dbReference>
<accession>A0A5D0RRJ6</accession>
<reference evidence="4 5" key="1">
    <citation type="submission" date="2019-08" db="EMBL/GenBank/DDBJ databases">
        <title>Identification of a novel species of the genus Boseongicola.</title>
        <authorList>
            <person name="Zhang X.-Q."/>
        </authorList>
    </citation>
    <scope>NUCLEOTIDE SEQUENCE [LARGE SCALE GENOMIC DNA]</scope>
    <source>
        <strain evidence="4 5">HY14</strain>
    </source>
</reference>
<gene>
    <name evidence="4" type="ORF">FVF75_03785</name>
</gene>
<feature type="domain" description="DUF8173" evidence="3">
    <location>
        <begin position="218"/>
        <end position="360"/>
    </location>
</feature>
<dbReference type="InterPro" id="IPR058486">
    <property type="entry name" value="DUF8173"/>
</dbReference>
<feature type="transmembrane region" description="Helical" evidence="1">
    <location>
        <begin position="217"/>
        <end position="235"/>
    </location>
</feature>
<name>A0A5D0RRJ6_9RHOB</name>
<keyword evidence="2" id="KW-0732">Signal</keyword>
<dbReference type="AlphaFoldDB" id="A0A5D0RRJ6"/>
<feature type="transmembrane region" description="Helical" evidence="1">
    <location>
        <begin position="286"/>
        <end position="308"/>
    </location>
</feature>
<keyword evidence="1" id="KW-0812">Transmembrane</keyword>
<keyword evidence="5" id="KW-1185">Reference proteome</keyword>
<feature type="signal peptide" evidence="2">
    <location>
        <begin position="1"/>
        <end position="19"/>
    </location>
</feature>
<feature type="transmembrane region" description="Helical" evidence="1">
    <location>
        <begin position="320"/>
        <end position="339"/>
    </location>
</feature>
<evidence type="ECO:0000259" key="3">
    <source>
        <dbReference type="Pfam" id="PF26514"/>
    </source>
</evidence>
<evidence type="ECO:0000313" key="4">
    <source>
        <dbReference type="EMBL" id="TYB83308.1"/>
    </source>
</evidence>
<evidence type="ECO:0000256" key="1">
    <source>
        <dbReference type="SAM" id="Phobius"/>
    </source>
</evidence>
<feature type="transmembrane region" description="Helical" evidence="1">
    <location>
        <begin position="345"/>
        <end position="365"/>
    </location>
</feature>
<dbReference type="Pfam" id="PF26514">
    <property type="entry name" value="DUF8173"/>
    <property type="match status" value="1"/>
</dbReference>
<keyword evidence="1" id="KW-0472">Membrane</keyword>
<proteinExistence type="predicted"/>
<sequence length="373" mass="37907">MLKFLYPLLFAALAAPALADDAASAWSFGGDSYAAGRTVTATSEIDGDLFIAGYNVKARADITGSAHMAGRYVTLDADVGQNLYAAGADVDVTGAVGGNASVSGETLSIGAPVSGNLRAIGSNIELSAPVAGNAVLAGQEVEIDAAIAGDLALAAETVEWGEAARVGGTLHIYANDPAAVEVPERVASADRIERHDMSEFEGAEGMQRPGFFARLKGWVGGVVVVGLLGTAFAALAPNYVAELRQKALNRPVRSLWLGFLGLSTLVGSMLFLAMTGIGIVLVPVSLIAAILLGVGGYVVGAYVLGVWATGVAGRGEPATIADRAIAAFAGAAIAGAVALVPWLGWLAMMAIFFVGAGALVVRMFGPAFRVEQA</sequence>
<keyword evidence="1" id="KW-1133">Transmembrane helix</keyword>
<evidence type="ECO:0000256" key="2">
    <source>
        <dbReference type="SAM" id="SignalP"/>
    </source>
</evidence>
<feature type="transmembrane region" description="Helical" evidence="1">
    <location>
        <begin position="255"/>
        <end position="280"/>
    </location>
</feature>
<dbReference type="Proteomes" id="UP000322080">
    <property type="component" value="Unassembled WGS sequence"/>
</dbReference>
<comment type="caution">
    <text evidence="4">The sequence shown here is derived from an EMBL/GenBank/DDBJ whole genome shotgun (WGS) entry which is preliminary data.</text>
</comment>
<feature type="chain" id="PRO_5022991454" description="DUF8173 domain-containing protein" evidence="2">
    <location>
        <begin position="20"/>
        <end position="373"/>
    </location>
</feature>
<dbReference type="EMBL" id="VSIY01000003">
    <property type="protein sequence ID" value="TYB83308.1"/>
    <property type="molecule type" value="Genomic_DNA"/>
</dbReference>
<evidence type="ECO:0000313" key="5">
    <source>
        <dbReference type="Proteomes" id="UP000322080"/>
    </source>
</evidence>
<organism evidence="4 5">
    <name type="scientific">Maritimibacter fusiformis</name>
    <dbReference type="NCBI Taxonomy" id="2603819"/>
    <lineage>
        <taxon>Bacteria</taxon>
        <taxon>Pseudomonadati</taxon>
        <taxon>Pseudomonadota</taxon>
        <taxon>Alphaproteobacteria</taxon>
        <taxon>Rhodobacterales</taxon>
        <taxon>Roseobacteraceae</taxon>
        <taxon>Maritimibacter</taxon>
    </lineage>
</organism>